<dbReference type="RefSeq" id="WP_207678218.1">
    <property type="nucleotide sequence ID" value="NZ_CP061800.1"/>
</dbReference>
<gene>
    <name evidence="7" type="ORF">dnm_057760</name>
</gene>
<evidence type="ECO:0000313" key="8">
    <source>
        <dbReference type="Proteomes" id="UP000663722"/>
    </source>
</evidence>
<proteinExistence type="predicted"/>
<reference evidence="7" key="1">
    <citation type="journal article" date="2021" name="Microb. Physiol.">
        <title>Proteogenomic Insights into the Physiology of Marine, Sulfate-Reducing, Filamentous Desulfonema limicola and Desulfonema magnum.</title>
        <authorList>
            <person name="Schnaars V."/>
            <person name="Wohlbrand L."/>
            <person name="Scheve S."/>
            <person name="Hinrichs C."/>
            <person name="Reinhardt R."/>
            <person name="Rabus R."/>
        </authorList>
    </citation>
    <scope>NUCLEOTIDE SEQUENCE</scope>
    <source>
        <strain evidence="7">4be13</strain>
    </source>
</reference>
<comment type="subcellular location">
    <subcellularLocation>
        <location evidence="1">Membrane</location>
        <topology evidence="1">Multi-pass membrane protein</topology>
    </subcellularLocation>
</comment>
<dbReference type="EMBL" id="CP061800">
    <property type="protein sequence ID" value="QTA89719.1"/>
    <property type="molecule type" value="Genomic_DNA"/>
</dbReference>
<feature type="compositionally biased region" description="Basic and acidic residues" evidence="5">
    <location>
        <begin position="34"/>
        <end position="45"/>
    </location>
</feature>
<evidence type="ECO:0000256" key="1">
    <source>
        <dbReference type="ARBA" id="ARBA00004141"/>
    </source>
</evidence>
<accession>A0A975BPZ3</accession>
<feature type="region of interest" description="Disordered" evidence="5">
    <location>
        <begin position="1"/>
        <end position="56"/>
    </location>
</feature>
<name>A0A975BPZ3_9BACT</name>
<keyword evidence="8" id="KW-1185">Reference proteome</keyword>
<evidence type="ECO:0000256" key="3">
    <source>
        <dbReference type="ARBA" id="ARBA00022989"/>
    </source>
</evidence>
<feature type="compositionally biased region" description="Basic and acidic residues" evidence="5">
    <location>
        <begin position="1"/>
        <end position="27"/>
    </location>
</feature>
<keyword evidence="2 6" id="KW-0812">Transmembrane</keyword>
<evidence type="ECO:0000256" key="2">
    <source>
        <dbReference type="ARBA" id="ARBA00022692"/>
    </source>
</evidence>
<organism evidence="7 8">
    <name type="scientific">Desulfonema magnum</name>
    <dbReference type="NCBI Taxonomy" id="45655"/>
    <lineage>
        <taxon>Bacteria</taxon>
        <taxon>Pseudomonadati</taxon>
        <taxon>Thermodesulfobacteriota</taxon>
        <taxon>Desulfobacteria</taxon>
        <taxon>Desulfobacterales</taxon>
        <taxon>Desulfococcaceae</taxon>
        <taxon>Desulfonema</taxon>
    </lineage>
</organism>
<evidence type="ECO:0000256" key="6">
    <source>
        <dbReference type="SAM" id="Phobius"/>
    </source>
</evidence>
<evidence type="ECO:0000256" key="4">
    <source>
        <dbReference type="ARBA" id="ARBA00023136"/>
    </source>
</evidence>
<evidence type="ECO:0000313" key="7">
    <source>
        <dbReference type="EMBL" id="QTA89719.1"/>
    </source>
</evidence>
<sequence>MKAEKEKKTEEKAEKQAKETTQTEKMETLSTTEEIMKDEKTDKQAGETSGEITGKEVSEEKLDKLIRHHVYGAVAVGLLPVPLADFAGLTVVQLNLLRKLAQLYNIPFSKGLVKNILSSMVGGALPTAVSGPLAVSISKFIPAIGTTAGVVTMPIVAGATTYAVGKVFVQHFASGGTFLTFNPEKVKAYYTEMFKEGEKVAASVKS</sequence>
<dbReference type="AlphaFoldDB" id="A0A975BPZ3"/>
<dbReference type="InterPro" id="IPR021147">
    <property type="entry name" value="DUF697"/>
</dbReference>
<dbReference type="Pfam" id="PF05128">
    <property type="entry name" value="DUF697"/>
    <property type="match status" value="1"/>
</dbReference>
<keyword evidence="4 6" id="KW-0472">Membrane</keyword>
<dbReference type="GO" id="GO:0016020">
    <property type="term" value="C:membrane"/>
    <property type="evidence" value="ECO:0007669"/>
    <property type="project" value="UniProtKB-SubCell"/>
</dbReference>
<protein>
    <submittedName>
        <fullName evidence="7">DUF697</fullName>
    </submittedName>
</protein>
<feature type="transmembrane region" description="Helical" evidence="6">
    <location>
        <begin position="70"/>
        <end position="96"/>
    </location>
</feature>
<evidence type="ECO:0000256" key="5">
    <source>
        <dbReference type="SAM" id="MobiDB-lite"/>
    </source>
</evidence>
<keyword evidence="3 6" id="KW-1133">Transmembrane helix</keyword>
<dbReference type="KEGG" id="dmm:dnm_057760"/>
<dbReference type="Proteomes" id="UP000663722">
    <property type="component" value="Chromosome"/>
</dbReference>